<dbReference type="Proteomes" id="UP001497744">
    <property type="component" value="Unassembled WGS sequence"/>
</dbReference>
<reference evidence="2 3" key="1">
    <citation type="submission" date="2021-06" db="EMBL/GenBank/DDBJ databases">
        <title>Genome sequence of Babesia caballi.</title>
        <authorList>
            <person name="Yamagishi J."/>
            <person name="Kidaka T."/>
            <person name="Ochi A."/>
        </authorList>
    </citation>
    <scope>NUCLEOTIDE SEQUENCE [LARGE SCALE GENOMIC DNA]</scope>
    <source>
        <strain evidence="2">USDA-D6B2</strain>
    </source>
</reference>
<comment type="caution">
    <text evidence="2">The sequence shown here is derived from an EMBL/GenBank/DDBJ whole genome shotgun (WGS) entry which is preliminary data.</text>
</comment>
<feature type="region of interest" description="Disordered" evidence="1">
    <location>
        <begin position="565"/>
        <end position="594"/>
    </location>
</feature>
<evidence type="ECO:0000313" key="3">
    <source>
        <dbReference type="Proteomes" id="UP001497744"/>
    </source>
</evidence>
<name>A0AAV4LSH6_BABCB</name>
<dbReference type="EMBL" id="BPLF01000002">
    <property type="protein sequence ID" value="GIX62577.1"/>
    <property type="molecule type" value="Genomic_DNA"/>
</dbReference>
<protein>
    <submittedName>
        <fullName evidence="2">Uncharacterized protein</fullName>
    </submittedName>
</protein>
<dbReference type="AlphaFoldDB" id="A0AAV4LSH6"/>
<accession>A0AAV4LSH6</accession>
<organism evidence="2 3">
    <name type="scientific">Babesia caballi</name>
    <dbReference type="NCBI Taxonomy" id="5871"/>
    <lineage>
        <taxon>Eukaryota</taxon>
        <taxon>Sar</taxon>
        <taxon>Alveolata</taxon>
        <taxon>Apicomplexa</taxon>
        <taxon>Aconoidasida</taxon>
        <taxon>Piroplasmida</taxon>
        <taxon>Babesiidae</taxon>
        <taxon>Babesia</taxon>
    </lineage>
</organism>
<sequence length="594" mass="67235">MPLCTIDDFEREVLILDEEDVDSNAESDAPYAAAADRGRRCGIFVFYQNDVDGLCALFILEHHKRLSYGLRLTSYPVVCEADIYSYIKKNISIRASYPDVDHEGYLRVVLLGIHGWDPQVLYAVKIHFSQQLPEERRNDLKICVVPATRPLHFFNVSFEADWYFFVANDQEVELEKANKERQIAGGIYVPNSVAAIIASVTQTIHEASRAAILYASAVAVISRMEHSGTTDATFNSQITKIFQEISVLDGGPYIQYDADRATLPLVSFMSMEEALKVSPYVFMHDPMRKKDTLAQLRIRCNLLMEEFTSEFCNLDPKRQSQVLRQVNGHIKRIDRSQLLWLRRTSAMPCVDMIYILIAISVGWLNKENAPTADTAPIIASDFMYNTLSDRMSQESFYDKVIMTQLTLKASQLLRATYDMIAALSIKSRVFGVHKVLFTTLYPKHVVEHINELRLIGFLVSSVHARGNPADGLCRVLLFVRNPNVVGTAAFGYSPEVTAEFPDIWALVFRALANDDPSYVYDLFRPTCVEVRSDDLETAKRKIAKFLRIALEGNLVSYLAESDEDSFVGTDDDYENGEEYEEVEEATEEEGDGSE</sequence>
<dbReference type="GeneID" id="94194058"/>
<dbReference type="RefSeq" id="XP_067714646.1">
    <property type="nucleotide sequence ID" value="XM_067858545.1"/>
</dbReference>
<evidence type="ECO:0000313" key="2">
    <source>
        <dbReference type="EMBL" id="GIX62577.1"/>
    </source>
</evidence>
<proteinExistence type="predicted"/>
<gene>
    <name evidence="2" type="ORF">BcabD6B2_20120</name>
</gene>
<keyword evidence="3" id="KW-1185">Reference proteome</keyword>
<evidence type="ECO:0000256" key="1">
    <source>
        <dbReference type="SAM" id="MobiDB-lite"/>
    </source>
</evidence>